<evidence type="ECO:0000256" key="1">
    <source>
        <dbReference type="SAM" id="MobiDB-lite"/>
    </source>
</evidence>
<dbReference type="OrthoDB" id="1632775at2759"/>
<accession>A0A5N5G8D9</accession>
<sequence length="427" mass="47435">MEKYFNGDLDRELVMAVLRFQCSAINSMVPPFGPLGSTVLNMTAILGTSPTGLSIDISLAGYKFDSDLKTIFEERVVEVWTKGDQKPLEEEVYHPNFLARQLGYLQGCPLPFLSSCSLLSRERISSSSERECKITENENLVSRYGNTFAEWWKAYTKDFFHTRTIKKAEVVVIAATEKKLALPSKRVAAAMPTPPSKRSCPKAKTAEDIPQPKKHVKKLAQKEDISLHLPVVEASVAVQLNPTIELAINLIVERLANSAPAFAHAEAGSDVESESPQLVKRSRPTEKYAFNLQPVVETASRVEPPSVEAGLDAVGALLGESEVTAETLRAFRAENDLKAATVVQETLCPKVEVLKAKKEQLADLDRQITELQNPRSSNKSCLTEYVASVKWIEQLKMDKRNRQAEVTMGEMRWLELKATLEAFLPSS</sequence>
<keyword evidence="3" id="KW-1185">Reference proteome</keyword>
<comment type="caution">
    <text evidence="2">The sequence shown here is derived from an EMBL/GenBank/DDBJ whole genome shotgun (WGS) entry which is preliminary data.</text>
</comment>
<evidence type="ECO:0008006" key="4">
    <source>
        <dbReference type="Google" id="ProtNLM"/>
    </source>
</evidence>
<proteinExistence type="predicted"/>
<name>A0A5N5G8D9_9ROSA</name>
<evidence type="ECO:0000313" key="3">
    <source>
        <dbReference type="Proteomes" id="UP000327157"/>
    </source>
</evidence>
<protein>
    <recommendedName>
        <fullName evidence="4">Aminotransferase-like plant mobile domain-containing protein</fullName>
    </recommendedName>
</protein>
<dbReference type="EMBL" id="SMOL01000487">
    <property type="protein sequence ID" value="KAB2611705.1"/>
    <property type="molecule type" value="Genomic_DNA"/>
</dbReference>
<reference evidence="3" key="2">
    <citation type="submission" date="2019-10" db="EMBL/GenBank/DDBJ databases">
        <title>A de novo genome assembly of a pear dwarfing rootstock.</title>
        <authorList>
            <person name="Wang F."/>
            <person name="Wang J."/>
            <person name="Li S."/>
            <person name="Zhang Y."/>
            <person name="Fang M."/>
            <person name="Ma L."/>
            <person name="Zhao Y."/>
            <person name="Jiang S."/>
        </authorList>
    </citation>
    <scope>NUCLEOTIDE SEQUENCE [LARGE SCALE GENOMIC DNA]</scope>
</reference>
<evidence type="ECO:0000313" key="2">
    <source>
        <dbReference type="EMBL" id="KAB2611705.1"/>
    </source>
</evidence>
<reference evidence="2 3" key="3">
    <citation type="submission" date="2019-11" db="EMBL/GenBank/DDBJ databases">
        <title>A de novo genome assembly of a pear dwarfing rootstock.</title>
        <authorList>
            <person name="Wang F."/>
            <person name="Wang J."/>
            <person name="Li S."/>
            <person name="Zhang Y."/>
            <person name="Fang M."/>
            <person name="Ma L."/>
            <person name="Zhao Y."/>
            <person name="Jiang S."/>
        </authorList>
    </citation>
    <scope>NUCLEOTIDE SEQUENCE [LARGE SCALE GENOMIC DNA]</scope>
    <source>
        <strain evidence="2">S2</strain>
        <tissue evidence="2">Leaf</tissue>
    </source>
</reference>
<reference evidence="2 3" key="1">
    <citation type="submission" date="2019-09" db="EMBL/GenBank/DDBJ databases">
        <authorList>
            <person name="Ou C."/>
        </authorList>
    </citation>
    <scope>NUCLEOTIDE SEQUENCE [LARGE SCALE GENOMIC DNA]</scope>
    <source>
        <strain evidence="2">S2</strain>
        <tissue evidence="2">Leaf</tissue>
    </source>
</reference>
<dbReference type="Proteomes" id="UP000327157">
    <property type="component" value="Chromosome 17"/>
</dbReference>
<organism evidence="2 3">
    <name type="scientific">Pyrus ussuriensis x Pyrus communis</name>
    <dbReference type="NCBI Taxonomy" id="2448454"/>
    <lineage>
        <taxon>Eukaryota</taxon>
        <taxon>Viridiplantae</taxon>
        <taxon>Streptophyta</taxon>
        <taxon>Embryophyta</taxon>
        <taxon>Tracheophyta</taxon>
        <taxon>Spermatophyta</taxon>
        <taxon>Magnoliopsida</taxon>
        <taxon>eudicotyledons</taxon>
        <taxon>Gunneridae</taxon>
        <taxon>Pentapetalae</taxon>
        <taxon>rosids</taxon>
        <taxon>fabids</taxon>
        <taxon>Rosales</taxon>
        <taxon>Rosaceae</taxon>
        <taxon>Amygdaloideae</taxon>
        <taxon>Maleae</taxon>
        <taxon>Pyrus</taxon>
    </lineage>
</organism>
<dbReference type="AlphaFoldDB" id="A0A5N5G8D9"/>
<feature type="region of interest" description="Disordered" evidence="1">
    <location>
        <begin position="187"/>
        <end position="208"/>
    </location>
</feature>
<gene>
    <name evidence="2" type="ORF">D8674_019737</name>
</gene>